<keyword evidence="2" id="KW-1185">Reference proteome</keyword>
<accession>A0A8R1UX21</accession>
<accession>A0A2A6BI83</accession>
<organism evidence="1 2">
    <name type="scientific">Pristionchus pacificus</name>
    <name type="common">Parasitic nematode worm</name>
    <dbReference type="NCBI Taxonomy" id="54126"/>
    <lineage>
        <taxon>Eukaryota</taxon>
        <taxon>Metazoa</taxon>
        <taxon>Ecdysozoa</taxon>
        <taxon>Nematoda</taxon>
        <taxon>Chromadorea</taxon>
        <taxon>Rhabditida</taxon>
        <taxon>Rhabditina</taxon>
        <taxon>Diplogasteromorpha</taxon>
        <taxon>Diplogasteroidea</taxon>
        <taxon>Neodiplogasteridae</taxon>
        <taxon>Pristionchus</taxon>
    </lineage>
</organism>
<reference evidence="2" key="1">
    <citation type="journal article" date="2008" name="Nat. Genet.">
        <title>The Pristionchus pacificus genome provides a unique perspective on nematode lifestyle and parasitism.</title>
        <authorList>
            <person name="Dieterich C."/>
            <person name="Clifton S.W."/>
            <person name="Schuster L.N."/>
            <person name="Chinwalla A."/>
            <person name="Delehaunty K."/>
            <person name="Dinkelacker I."/>
            <person name="Fulton L."/>
            <person name="Fulton R."/>
            <person name="Godfrey J."/>
            <person name="Minx P."/>
            <person name="Mitreva M."/>
            <person name="Roeseler W."/>
            <person name="Tian H."/>
            <person name="Witte H."/>
            <person name="Yang S.P."/>
            <person name="Wilson R.K."/>
            <person name="Sommer R.J."/>
        </authorList>
    </citation>
    <scope>NUCLEOTIDE SEQUENCE [LARGE SCALE GENOMIC DNA]</scope>
    <source>
        <strain evidence="2">PS312</strain>
    </source>
</reference>
<proteinExistence type="predicted"/>
<protein>
    <submittedName>
        <fullName evidence="1">Uncharacterized protein</fullName>
    </submittedName>
</protein>
<dbReference type="Proteomes" id="UP000005239">
    <property type="component" value="Unassembled WGS sequence"/>
</dbReference>
<sequence length="145" mass="16944">MMSLNRLTLILFPTHSIFYDKGFIQCLMSIFVWTISVLGNISFFIGRCKRQMLLDGTFVDSCPITREGLLGNSEYLDQYFQNPILYDVAQFVREVIIRCYDILPLLSFCIYAIITILLIARKKFEREKVYVIGELQNCTLCKEKE</sequence>
<dbReference type="EnsemblMetazoa" id="PPA42773.1">
    <property type="protein sequence ID" value="PPA42773.1"/>
    <property type="gene ID" value="WBGene00281142"/>
</dbReference>
<reference evidence="1" key="2">
    <citation type="submission" date="2022-06" db="UniProtKB">
        <authorList>
            <consortium name="EnsemblMetazoa"/>
        </authorList>
    </citation>
    <scope>IDENTIFICATION</scope>
    <source>
        <strain evidence="1">PS312</strain>
    </source>
</reference>
<gene>
    <name evidence="1" type="primary">WBGene00281142</name>
</gene>
<evidence type="ECO:0000313" key="2">
    <source>
        <dbReference type="Proteomes" id="UP000005239"/>
    </source>
</evidence>
<dbReference type="AlphaFoldDB" id="A0A2A6BI83"/>
<name>A0A2A6BI83_PRIPA</name>
<evidence type="ECO:0000313" key="1">
    <source>
        <dbReference type="EnsemblMetazoa" id="PPA42773.1"/>
    </source>
</evidence>